<accession>A0A918KJW5</accession>
<name>A0A918KJW5_9ACTN</name>
<proteinExistence type="predicted"/>
<comment type="caution">
    <text evidence="1">The sequence shown here is derived from an EMBL/GenBank/DDBJ whole genome shotgun (WGS) entry which is preliminary data.</text>
</comment>
<dbReference type="Proteomes" id="UP000645555">
    <property type="component" value="Unassembled WGS sequence"/>
</dbReference>
<dbReference type="AlphaFoldDB" id="A0A918KJW5"/>
<protein>
    <submittedName>
        <fullName evidence="1">Uncharacterized protein</fullName>
    </submittedName>
</protein>
<organism evidence="1 2">
    <name type="scientific">Streptomyces fructofermentans</name>
    <dbReference type="NCBI Taxonomy" id="152141"/>
    <lineage>
        <taxon>Bacteria</taxon>
        <taxon>Bacillati</taxon>
        <taxon>Actinomycetota</taxon>
        <taxon>Actinomycetes</taxon>
        <taxon>Kitasatosporales</taxon>
        <taxon>Streptomycetaceae</taxon>
        <taxon>Streptomyces</taxon>
    </lineage>
</organism>
<dbReference type="EMBL" id="BMWD01000012">
    <property type="protein sequence ID" value="GGX66660.1"/>
    <property type="molecule type" value="Genomic_DNA"/>
</dbReference>
<reference evidence="1" key="2">
    <citation type="submission" date="2020-09" db="EMBL/GenBank/DDBJ databases">
        <authorList>
            <person name="Sun Q."/>
            <person name="Ohkuma M."/>
        </authorList>
    </citation>
    <scope>NUCLEOTIDE SEQUENCE</scope>
    <source>
        <strain evidence="1">JCM 4956</strain>
    </source>
</reference>
<keyword evidence="2" id="KW-1185">Reference proteome</keyword>
<gene>
    <name evidence="1" type="ORF">GCM10010515_37950</name>
</gene>
<evidence type="ECO:0000313" key="1">
    <source>
        <dbReference type="EMBL" id="GGX66660.1"/>
    </source>
</evidence>
<reference evidence="1" key="1">
    <citation type="journal article" date="2014" name="Int. J. Syst. Evol. Microbiol.">
        <title>Complete genome sequence of Corynebacterium casei LMG S-19264T (=DSM 44701T), isolated from a smear-ripened cheese.</title>
        <authorList>
            <consortium name="US DOE Joint Genome Institute (JGI-PGF)"/>
            <person name="Walter F."/>
            <person name="Albersmeier A."/>
            <person name="Kalinowski J."/>
            <person name="Ruckert C."/>
        </authorList>
    </citation>
    <scope>NUCLEOTIDE SEQUENCE</scope>
    <source>
        <strain evidence="1">JCM 4956</strain>
    </source>
</reference>
<sequence length="46" mass="4980">MNVEVSASTCCSWEAVRMSVENGVLDEFMGTSGAEGWMRAGLIFYG</sequence>
<evidence type="ECO:0000313" key="2">
    <source>
        <dbReference type="Proteomes" id="UP000645555"/>
    </source>
</evidence>